<dbReference type="KEGG" id="nnu:104604817"/>
<keyword evidence="3" id="KW-1185">Reference proteome</keyword>
<evidence type="ECO:0000313" key="3">
    <source>
        <dbReference type="Proteomes" id="UP000189703"/>
    </source>
</evidence>
<dbReference type="GeneID" id="104604817"/>
<dbReference type="Pfam" id="PF07727">
    <property type="entry name" value="RVT_2"/>
    <property type="match status" value="1"/>
</dbReference>
<evidence type="ECO:0000259" key="2">
    <source>
        <dbReference type="Pfam" id="PF07727"/>
    </source>
</evidence>
<dbReference type="eggNOG" id="KOG0017">
    <property type="taxonomic scope" value="Eukaryota"/>
</dbReference>
<feature type="domain" description="Reverse transcriptase Ty1/copia-type" evidence="2">
    <location>
        <begin position="220"/>
        <end position="269"/>
    </location>
</feature>
<dbReference type="InParanoid" id="A0A1U8ANE9"/>
<dbReference type="AlphaFoldDB" id="A0A1U8ANE9"/>
<feature type="region of interest" description="Disordered" evidence="1">
    <location>
        <begin position="99"/>
        <end position="130"/>
    </location>
</feature>
<organism evidence="3 4">
    <name type="scientific">Nelumbo nucifera</name>
    <name type="common">Sacred lotus</name>
    <dbReference type="NCBI Taxonomy" id="4432"/>
    <lineage>
        <taxon>Eukaryota</taxon>
        <taxon>Viridiplantae</taxon>
        <taxon>Streptophyta</taxon>
        <taxon>Embryophyta</taxon>
        <taxon>Tracheophyta</taxon>
        <taxon>Spermatophyta</taxon>
        <taxon>Magnoliopsida</taxon>
        <taxon>Proteales</taxon>
        <taxon>Nelumbonaceae</taxon>
        <taxon>Nelumbo</taxon>
    </lineage>
</organism>
<protein>
    <submittedName>
        <fullName evidence="4">Uncharacterized protein LOC104604817</fullName>
    </submittedName>
</protein>
<feature type="compositionally biased region" description="Basic and acidic residues" evidence="1">
    <location>
        <begin position="116"/>
        <end position="128"/>
    </location>
</feature>
<evidence type="ECO:0000313" key="4">
    <source>
        <dbReference type="RefSeq" id="XP_010267665.1"/>
    </source>
</evidence>
<dbReference type="Proteomes" id="UP000189703">
    <property type="component" value="Unplaced"/>
</dbReference>
<dbReference type="RefSeq" id="XP_010267665.1">
    <property type="nucleotide sequence ID" value="XM_010269363.1"/>
</dbReference>
<sequence>MAVNTDSTTSSSTRGNPLDTLAVVQAALIQLENEVGNSASSFSHSGRDKVSIVDGSFVSISSKGDNKLSNVIFLSSVLHVPMLSTNLLSCKPIPISSKDSDPGTTVAPVLSVEPDPGTKDTIDERHPIMEPSPSLDDLDLPIAVRKGKHRCTTSTAHNISQFLSYDHLSPFYKSFLASIADVPIPITIQEALELPEWKDAIKAELDALIRNNTWEIVDQPKVAKMTTVRVLLSLATSYSWSLYQIDVKNAFLNRDLQEEVYMQLPPRFYGIETGKKDEESSGHLLLKLDWLWLGFP</sequence>
<name>A0A1U8ANE9_NELNU</name>
<dbReference type="STRING" id="4432.A0A1U8ANE9"/>
<dbReference type="OrthoDB" id="1306334at2759"/>
<evidence type="ECO:0000256" key="1">
    <source>
        <dbReference type="SAM" id="MobiDB-lite"/>
    </source>
</evidence>
<accession>A0A1U8ANE9</accession>
<gene>
    <name evidence="4" type="primary">LOC104604817</name>
</gene>
<reference evidence="4" key="1">
    <citation type="submission" date="2025-08" db="UniProtKB">
        <authorList>
            <consortium name="RefSeq"/>
        </authorList>
    </citation>
    <scope>IDENTIFICATION</scope>
</reference>
<proteinExistence type="predicted"/>
<dbReference type="InterPro" id="IPR013103">
    <property type="entry name" value="RVT_2"/>
</dbReference>